<organism evidence="1 2">
    <name type="scientific">Capsicum annuum</name>
    <name type="common">Capsicum pepper</name>
    <dbReference type="NCBI Taxonomy" id="4072"/>
    <lineage>
        <taxon>Eukaryota</taxon>
        <taxon>Viridiplantae</taxon>
        <taxon>Streptophyta</taxon>
        <taxon>Embryophyta</taxon>
        <taxon>Tracheophyta</taxon>
        <taxon>Spermatophyta</taxon>
        <taxon>Magnoliopsida</taxon>
        <taxon>eudicotyledons</taxon>
        <taxon>Gunneridae</taxon>
        <taxon>Pentapetalae</taxon>
        <taxon>asterids</taxon>
        <taxon>lamiids</taxon>
        <taxon>Solanales</taxon>
        <taxon>Solanaceae</taxon>
        <taxon>Solanoideae</taxon>
        <taxon>Capsiceae</taxon>
        <taxon>Capsicum</taxon>
    </lineage>
</organism>
<dbReference type="Proteomes" id="UP000222542">
    <property type="component" value="Unassembled WGS sequence"/>
</dbReference>
<comment type="caution">
    <text evidence="1">The sequence shown here is derived from an EMBL/GenBank/DDBJ whole genome shotgun (WGS) entry which is preliminary data.</text>
</comment>
<name>A0A2G2YU33_CAPAN</name>
<dbReference type="SUPFAM" id="SSF52540">
    <property type="entry name" value="P-loop containing nucleoside triphosphate hydrolases"/>
    <property type="match status" value="1"/>
</dbReference>
<dbReference type="GO" id="GO:0006952">
    <property type="term" value="P:defense response"/>
    <property type="evidence" value="ECO:0007669"/>
    <property type="project" value="InterPro"/>
</dbReference>
<dbReference type="PANTHER" id="PTHR11017:SF517">
    <property type="entry name" value="TMV RESISTANCE PROTEIN N"/>
    <property type="match status" value="1"/>
</dbReference>
<evidence type="ECO:0000313" key="2">
    <source>
        <dbReference type="Proteomes" id="UP000222542"/>
    </source>
</evidence>
<evidence type="ECO:0008006" key="3">
    <source>
        <dbReference type="Google" id="ProtNLM"/>
    </source>
</evidence>
<gene>
    <name evidence="1" type="ORF">T459_24034</name>
</gene>
<keyword evidence="2" id="KW-1185">Reference proteome</keyword>
<dbReference type="PANTHER" id="PTHR11017">
    <property type="entry name" value="LEUCINE-RICH REPEAT-CONTAINING PROTEIN"/>
    <property type="match status" value="1"/>
</dbReference>
<dbReference type="EMBL" id="AYRZ02000009">
    <property type="protein sequence ID" value="PHT73249.1"/>
    <property type="molecule type" value="Genomic_DNA"/>
</dbReference>
<reference evidence="1 2" key="2">
    <citation type="journal article" date="2017" name="Genome Biol.">
        <title>New reference genome sequences of hot pepper reveal the massive evolution of plant disease-resistance genes by retroduplication.</title>
        <authorList>
            <person name="Kim S."/>
            <person name="Park J."/>
            <person name="Yeom S.I."/>
            <person name="Kim Y.M."/>
            <person name="Seo E."/>
            <person name="Kim K.T."/>
            <person name="Kim M.S."/>
            <person name="Lee J.M."/>
            <person name="Cheong K."/>
            <person name="Shin H.S."/>
            <person name="Kim S.B."/>
            <person name="Han K."/>
            <person name="Lee J."/>
            <person name="Park M."/>
            <person name="Lee H.A."/>
            <person name="Lee H.Y."/>
            <person name="Lee Y."/>
            <person name="Oh S."/>
            <person name="Lee J.H."/>
            <person name="Choi E."/>
            <person name="Choi E."/>
            <person name="Lee S.E."/>
            <person name="Jeon J."/>
            <person name="Kim H."/>
            <person name="Choi G."/>
            <person name="Song H."/>
            <person name="Lee J."/>
            <person name="Lee S.C."/>
            <person name="Kwon J.K."/>
            <person name="Lee H.Y."/>
            <person name="Koo N."/>
            <person name="Hong Y."/>
            <person name="Kim R.W."/>
            <person name="Kang W.H."/>
            <person name="Huh J.H."/>
            <person name="Kang B.C."/>
            <person name="Yang T.J."/>
            <person name="Lee Y.H."/>
            <person name="Bennetzen J.L."/>
            <person name="Choi D."/>
        </authorList>
    </citation>
    <scope>NUCLEOTIDE SEQUENCE [LARGE SCALE GENOMIC DNA]</scope>
    <source>
        <strain evidence="2">cv. CM334</strain>
    </source>
</reference>
<reference evidence="1 2" key="1">
    <citation type="journal article" date="2014" name="Nat. Genet.">
        <title>Genome sequence of the hot pepper provides insights into the evolution of pungency in Capsicum species.</title>
        <authorList>
            <person name="Kim S."/>
            <person name="Park M."/>
            <person name="Yeom S.I."/>
            <person name="Kim Y.M."/>
            <person name="Lee J.M."/>
            <person name="Lee H.A."/>
            <person name="Seo E."/>
            <person name="Choi J."/>
            <person name="Cheong K."/>
            <person name="Kim K.T."/>
            <person name="Jung K."/>
            <person name="Lee G.W."/>
            <person name="Oh S.K."/>
            <person name="Bae C."/>
            <person name="Kim S.B."/>
            <person name="Lee H.Y."/>
            <person name="Kim S.Y."/>
            <person name="Kim M.S."/>
            <person name="Kang B.C."/>
            <person name="Jo Y.D."/>
            <person name="Yang H.B."/>
            <person name="Jeong H.J."/>
            <person name="Kang W.H."/>
            <person name="Kwon J.K."/>
            <person name="Shin C."/>
            <person name="Lim J.Y."/>
            <person name="Park J.H."/>
            <person name="Huh J.H."/>
            <person name="Kim J.S."/>
            <person name="Kim B.D."/>
            <person name="Cohen O."/>
            <person name="Paran I."/>
            <person name="Suh M.C."/>
            <person name="Lee S.B."/>
            <person name="Kim Y.K."/>
            <person name="Shin Y."/>
            <person name="Noh S.J."/>
            <person name="Park J."/>
            <person name="Seo Y.S."/>
            <person name="Kwon S.Y."/>
            <person name="Kim H.A."/>
            <person name="Park J.M."/>
            <person name="Kim H.J."/>
            <person name="Choi S.B."/>
            <person name="Bosland P.W."/>
            <person name="Reeves G."/>
            <person name="Jo S.H."/>
            <person name="Lee B.W."/>
            <person name="Cho H.T."/>
            <person name="Choi H.S."/>
            <person name="Lee M.S."/>
            <person name="Yu Y."/>
            <person name="Do Choi Y."/>
            <person name="Park B.S."/>
            <person name="van Deynze A."/>
            <person name="Ashrafi H."/>
            <person name="Hill T."/>
            <person name="Kim W.T."/>
            <person name="Pai H.S."/>
            <person name="Ahn H.K."/>
            <person name="Yeam I."/>
            <person name="Giovannoni J.J."/>
            <person name="Rose J.K."/>
            <person name="Sorensen I."/>
            <person name="Lee S.J."/>
            <person name="Kim R.W."/>
            <person name="Choi I.Y."/>
            <person name="Choi B.S."/>
            <person name="Lim J.S."/>
            <person name="Lee Y.H."/>
            <person name="Choi D."/>
        </authorList>
    </citation>
    <scope>NUCLEOTIDE SEQUENCE [LARGE SCALE GENOMIC DNA]</scope>
    <source>
        <strain evidence="2">cv. CM334</strain>
    </source>
</reference>
<sequence length="299" mass="34072">MVLQNKSDGCESRFIQKIVKVVVGNLNRAVLSVSLHPVGIDSRVDTMDIYGMGEIGKSTLVKTAYNLNFDKFDGSSFLVDVNKTSERHNGLVSLQNKIKEMLDHLRRIKSGVDLDSFKIDQIEKLEMDLRLLRTFVKYSHFLWPNFVVKITKKARRIVKMLCGDFVGIPDEYEDKTSGTGDIYYIWVLEKTKDLKAPVKSYYKSLKFTPSQFYRTFGGLRFLDSLLSKLNEVTMIWSADVALKPHYVVEPSKHLPSQHRNLMSDNDEIVGFDIATKKLIQHLTRGTSELDVIPTVGMGN</sequence>
<dbReference type="InterPro" id="IPR027417">
    <property type="entry name" value="P-loop_NTPase"/>
</dbReference>
<dbReference type="GO" id="GO:0005524">
    <property type="term" value="F:ATP binding"/>
    <property type="evidence" value="ECO:0007669"/>
    <property type="project" value="UniProtKB-KW"/>
</dbReference>
<dbReference type="Gramene" id="PHT73249">
    <property type="protein sequence ID" value="PHT73249"/>
    <property type="gene ID" value="T459_24034"/>
</dbReference>
<dbReference type="InterPro" id="IPR044974">
    <property type="entry name" value="Disease_R_plants"/>
</dbReference>
<protein>
    <recommendedName>
        <fullName evidence="3">NB-ARC domain-containing protein</fullName>
    </recommendedName>
</protein>
<evidence type="ECO:0000313" key="1">
    <source>
        <dbReference type="EMBL" id="PHT73249.1"/>
    </source>
</evidence>
<proteinExistence type="predicted"/>
<dbReference type="AlphaFoldDB" id="A0A2G2YU33"/>
<dbReference type="Gene3D" id="3.40.50.300">
    <property type="entry name" value="P-loop containing nucleotide triphosphate hydrolases"/>
    <property type="match status" value="1"/>
</dbReference>
<accession>A0A2G2YU33</accession>